<evidence type="ECO:0000313" key="3">
    <source>
        <dbReference type="Proteomes" id="UP000050443"/>
    </source>
</evidence>
<reference evidence="2 3" key="1">
    <citation type="submission" date="2014-09" db="EMBL/GenBank/DDBJ databases">
        <title>Genome sequence of Flavobacterium aquidurense RC62.</title>
        <authorList>
            <person name="Kim J.F."/>
            <person name="Kwak M.-J."/>
        </authorList>
    </citation>
    <scope>NUCLEOTIDE SEQUENCE [LARGE SCALE GENOMIC DNA]</scope>
    <source>
        <strain evidence="2 3">RC62</strain>
    </source>
</reference>
<sequence length="175" mass="19083">MNPFNLLINYVIANSRASYYNVPGNQEVTNMALLTGMISENPLLSYLIIDNKAKSEGENVSSSLTILNTPVTHGIPALPAATSGTSQTPIKEDPKKETALPGEEAVTIKNLETFKNEITTSNKDLEDKILKELSGLKDKLESFDKEKIAINASIATIEKRLDEIVKPPETHGSQT</sequence>
<name>A0A0Q0RYI0_9FLAO</name>
<proteinExistence type="predicted"/>
<dbReference type="STRING" id="362413.RC62_3484"/>
<evidence type="ECO:0000256" key="1">
    <source>
        <dbReference type="SAM" id="MobiDB-lite"/>
    </source>
</evidence>
<organism evidence="2 3">
    <name type="scientific">Flavobacterium aquidurense</name>
    <dbReference type="NCBI Taxonomy" id="362413"/>
    <lineage>
        <taxon>Bacteria</taxon>
        <taxon>Pseudomonadati</taxon>
        <taxon>Bacteroidota</taxon>
        <taxon>Flavobacteriia</taxon>
        <taxon>Flavobacteriales</taxon>
        <taxon>Flavobacteriaceae</taxon>
        <taxon>Flavobacterium</taxon>
    </lineage>
</organism>
<comment type="caution">
    <text evidence="2">The sequence shown here is derived from an EMBL/GenBank/DDBJ whole genome shotgun (WGS) entry which is preliminary data.</text>
</comment>
<evidence type="ECO:0000313" key="2">
    <source>
        <dbReference type="EMBL" id="KQB42478.1"/>
    </source>
</evidence>
<dbReference type="EMBL" id="JRLF01000006">
    <property type="protein sequence ID" value="KQB42478.1"/>
    <property type="molecule type" value="Genomic_DNA"/>
</dbReference>
<protein>
    <submittedName>
        <fullName evidence="2">Uncharacterized protein</fullName>
    </submittedName>
</protein>
<dbReference type="Proteomes" id="UP000050443">
    <property type="component" value="Unassembled WGS sequence"/>
</dbReference>
<feature type="region of interest" description="Disordered" evidence="1">
    <location>
        <begin position="77"/>
        <end position="101"/>
    </location>
</feature>
<gene>
    <name evidence="2" type="ORF">RC62_3484</name>
</gene>
<accession>A0A0Q0RYI0</accession>
<dbReference type="OrthoDB" id="1356085at2"/>
<dbReference type="AlphaFoldDB" id="A0A0Q0RYI0"/>
<dbReference type="RefSeq" id="WP_055092399.1">
    <property type="nucleotide sequence ID" value="NZ_JRLF01000006.1"/>
</dbReference>
<dbReference type="PATRIC" id="fig|362413.3.peg.3407"/>